<gene>
    <name evidence="2" type="ORF">DERYTH_LOCUS3618</name>
</gene>
<accession>A0A9N9F810</accession>
<sequence length="264" mass="28851">MLLKIFTSIGFILLTLINHAIAGDPYALPNTTYTTTPSYFDNIQVKFYVFYIYNATPAPAISRVNPIYVFLKDTNDNMANTLQPNIIDLIPGDDGYSDLKRVNVVTGLTNSSGTITSYDSLKNLSNNVKITETDIYVNIPVVGLSAKLENPADGPEMFGYYKGVQFHCFNFGINPAGNATAPIYHVYSSNGTLLATLPSTIPGLSNYTGIWTIYDSTSNVTFPITSFNQVSNLENTYDGTVVNCPISLTSITSTSGPIKKRSRK</sequence>
<evidence type="ECO:0000313" key="3">
    <source>
        <dbReference type="Proteomes" id="UP000789405"/>
    </source>
</evidence>
<feature type="chain" id="PRO_5040265418" evidence="1">
    <location>
        <begin position="23"/>
        <end position="264"/>
    </location>
</feature>
<dbReference type="AlphaFoldDB" id="A0A9N9F810"/>
<dbReference type="Proteomes" id="UP000789405">
    <property type="component" value="Unassembled WGS sequence"/>
</dbReference>
<proteinExistence type="predicted"/>
<keyword evidence="1" id="KW-0732">Signal</keyword>
<name>A0A9N9F810_9GLOM</name>
<evidence type="ECO:0000256" key="1">
    <source>
        <dbReference type="SAM" id="SignalP"/>
    </source>
</evidence>
<feature type="signal peptide" evidence="1">
    <location>
        <begin position="1"/>
        <end position="22"/>
    </location>
</feature>
<dbReference type="OrthoDB" id="2127057at2759"/>
<evidence type="ECO:0000313" key="2">
    <source>
        <dbReference type="EMBL" id="CAG8515812.1"/>
    </source>
</evidence>
<dbReference type="EMBL" id="CAJVPY010001296">
    <property type="protein sequence ID" value="CAG8515812.1"/>
    <property type="molecule type" value="Genomic_DNA"/>
</dbReference>
<comment type="caution">
    <text evidence="2">The sequence shown here is derived from an EMBL/GenBank/DDBJ whole genome shotgun (WGS) entry which is preliminary data.</text>
</comment>
<protein>
    <submittedName>
        <fullName evidence="2">10696_t:CDS:1</fullName>
    </submittedName>
</protein>
<reference evidence="2" key="1">
    <citation type="submission" date="2021-06" db="EMBL/GenBank/DDBJ databases">
        <authorList>
            <person name="Kallberg Y."/>
            <person name="Tangrot J."/>
            <person name="Rosling A."/>
        </authorList>
    </citation>
    <scope>NUCLEOTIDE SEQUENCE</scope>
    <source>
        <strain evidence="2">MA453B</strain>
    </source>
</reference>
<keyword evidence="3" id="KW-1185">Reference proteome</keyword>
<organism evidence="2 3">
    <name type="scientific">Dentiscutata erythropus</name>
    <dbReference type="NCBI Taxonomy" id="1348616"/>
    <lineage>
        <taxon>Eukaryota</taxon>
        <taxon>Fungi</taxon>
        <taxon>Fungi incertae sedis</taxon>
        <taxon>Mucoromycota</taxon>
        <taxon>Glomeromycotina</taxon>
        <taxon>Glomeromycetes</taxon>
        <taxon>Diversisporales</taxon>
        <taxon>Gigasporaceae</taxon>
        <taxon>Dentiscutata</taxon>
    </lineage>
</organism>